<feature type="compositionally biased region" description="Polar residues" evidence="6">
    <location>
        <begin position="135"/>
        <end position="145"/>
    </location>
</feature>
<evidence type="ECO:0000313" key="9">
    <source>
        <dbReference type="EMBL" id="KAG9445926.1"/>
    </source>
</evidence>
<evidence type="ECO:0000256" key="4">
    <source>
        <dbReference type="ARBA" id="ARBA00023163"/>
    </source>
</evidence>
<dbReference type="Gene3D" id="3.30.730.10">
    <property type="entry name" value="AP2/ERF domain"/>
    <property type="match status" value="1"/>
</dbReference>
<dbReference type="GO" id="GO:0003700">
    <property type="term" value="F:DNA-binding transcription factor activity"/>
    <property type="evidence" value="ECO:0007669"/>
    <property type="project" value="InterPro"/>
</dbReference>
<dbReference type="PANTHER" id="PTHR31140">
    <property type="entry name" value="B3 DOMAIN-CONTAINING TRANSCRIPTION FACTOR ABI3"/>
    <property type="match status" value="1"/>
</dbReference>
<dbReference type="FunFam" id="3.30.730.10:FF:000008">
    <property type="entry name" value="AP2 domain-containing protein RAP2.8"/>
    <property type="match status" value="1"/>
</dbReference>
<dbReference type="SUPFAM" id="SSF54171">
    <property type="entry name" value="DNA-binding domain"/>
    <property type="match status" value="1"/>
</dbReference>
<evidence type="ECO:0000256" key="5">
    <source>
        <dbReference type="ARBA" id="ARBA00023242"/>
    </source>
</evidence>
<dbReference type="SMART" id="SM00380">
    <property type="entry name" value="AP2"/>
    <property type="match status" value="1"/>
</dbReference>
<dbReference type="CDD" id="cd10017">
    <property type="entry name" value="B3_DNA"/>
    <property type="match status" value="1"/>
</dbReference>
<evidence type="ECO:0000256" key="3">
    <source>
        <dbReference type="ARBA" id="ARBA00023125"/>
    </source>
</evidence>
<dbReference type="InterPro" id="IPR016177">
    <property type="entry name" value="DNA-bd_dom_sf"/>
</dbReference>
<evidence type="ECO:0000259" key="7">
    <source>
        <dbReference type="PROSITE" id="PS50863"/>
    </source>
</evidence>
<dbReference type="InterPro" id="IPR036955">
    <property type="entry name" value="AP2/ERF_dom_sf"/>
</dbReference>
<dbReference type="InterPro" id="IPR003340">
    <property type="entry name" value="B3_DNA-bd"/>
</dbReference>
<feature type="domain" description="TF-B3" evidence="7">
    <location>
        <begin position="266"/>
        <end position="374"/>
    </location>
</feature>
<keyword evidence="3" id="KW-0238">DNA-binding</keyword>
<dbReference type="EMBL" id="JAINDJ010000005">
    <property type="protein sequence ID" value="KAG9445926.1"/>
    <property type="molecule type" value="Genomic_DNA"/>
</dbReference>
<evidence type="ECO:0000256" key="2">
    <source>
        <dbReference type="ARBA" id="ARBA00023015"/>
    </source>
</evidence>
<dbReference type="SMART" id="SM01019">
    <property type="entry name" value="B3"/>
    <property type="match status" value="1"/>
</dbReference>
<dbReference type="PANTHER" id="PTHR31140:SF58">
    <property type="entry name" value="DNA-BINDING PROTEIN RAV1"/>
    <property type="match status" value="1"/>
</dbReference>
<keyword evidence="4" id="KW-0804">Transcription</keyword>
<evidence type="ECO:0000313" key="10">
    <source>
        <dbReference type="Proteomes" id="UP000825729"/>
    </source>
</evidence>
<evidence type="ECO:0000256" key="1">
    <source>
        <dbReference type="ARBA" id="ARBA00004123"/>
    </source>
</evidence>
<name>A0AAV7EBZ3_ARIFI</name>
<keyword evidence="10" id="KW-1185">Reference proteome</keyword>
<dbReference type="GO" id="GO:0005634">
    <property type="term" value="C:nucleus"/>
    <property type="evidence" value="ECO:0007669"/>
    <property type="project" value="UniProtKB-SubCell"/>
</dbReference>
<organism evidence="9 10">
    <name type="scientific">Aristolochia fimbriata</name>
    <name type="common">White veined hardy Dutchman's pipe vine</name>
    <dbReference type="NCBI Taxonomy" id="158543"/>
    <lineage>
        <taxon>Eukaryota</taxon>
        <taxon>Viridiplantae</taxon>
        <taxon>Streptophyta</taxon>
        <taxon>Embryophyta</taxon>
        <taxon>Tracheophyta</taxon>
        <taxon>Spermatophyta</taxon>
        <taxon>Magnoliopsida</taxon>
        <taxon>Magnoliidae</taxon>
        <taxon>Piperales</taxon>
        <taxon>Aristolochiaceae</taxon>
        <taxon>Aristolochia</taxon>
    </lineage>
</organism>
<dbReference type="PROSITE" id="PS50863">
    <property type="entry name" value="B3"/>
    <property type="match status" value="1"/>
</dbReference>
<protein>
    <submittedName>
        <fullName evidence="9">Uncharacterized protein</fullName>
    </submittedName>
</protein>
<accession>A0AAV7EBZ3</accession>
<comment type="caution">
    <text evidence="9">The sequence shown here is derived from an EMBL/GenBank/DDBJ whole genome shotgun (WGS) entry which is preliminary data.</text>
</comment>
<dbReference type="InterPro" id="IPR015300">
    <property type="entry name" value="DNA-bd_pseudobarrel_sf"/>
</dbReference>
<dbReference type="AlphaFoldDB" id="A0AAV7EBZ3"/>
<evidence type="ECO:0000259" key="8">
    <source>
        <dbReference type="PROSITE" id="PS51032"/>
    </source>
</evidence>
<feature type="region of interest" description="Disordered" evidence="6">
    <location>
        <begin position="105"/>
        <end position="147"/>
    </location>
</feature>
<dbReference type="CDD" id="cd00018">
    <property type="entry name" value="AP2"/>
    <property type="match status" value="1"/>
</dbReference>
<keyword evidence="2" id="KW-0805">Transcription regulation</keyword>
<feature type="domain" description="AP2/ERF" evidence="8">
    <location>
        <begin position="146"/>
        <end position="201"/>
    </location>
</feature>
<reference evidence="9 10" key="1">
    <citation type="submission" date="2021-07" db="EMBL/GenBank/DDBJ databases">
        <title>The Aristolochia fimbriata genome: insights into angiosperm evolution, floral development and chemical biosynthesis.</title>
        <authorList>
            <person name="Jiao Y."/>
        </authorList>
    </citation>
    <scope>NUCLEOTIDE SEQUENCE [LARGE SCALE GENOMIC DNA]</scope>
    <source>
        <strain evidence="9">IBCAS-2021</strain>
        <tissue evidence="9">Leaf</tissue>
    </source>
</reference>
<evidence type="ECO:0000256" key="6">
    <source>
        <dbReference type="SAM" id="MobiDB-lite"/>
    </source>
</evidence>
<dbReference type="GO" id="GO:0003677">
    <property type="term" value="F:DNA binding"/>
    <property type="evidence" value="ECO:0007669"/>
    <property type="project" value="UniProtKB-KW"/>
</dbReference>
<dbReference type="Pfam" id="PF02362">
    <property type="entry name" value="B3"/>
    <property type="match status" value="1"/>
</dbReference>
<dbReference type="Gene3D" id="2.40.330.10">
    <property type="entry name" value="DNA-binding pseudobarrel domain"/>
    <property type="match status" value="1"/>
</dbReference>
<comment type="subcellular location">
    <subcellularLocation>
        <location evidence="1">Nucleus</location>
    </subcellularLocation>
</comment>
<dbReference type="PROSITE" id="PS51032">
    <property type="entry name" value="AP2_ERF"/>
    <property type="match status" value="1"/>
</dbReference>
<proteinExistence type="predicted"/>
<dbReference type="Proteomes" id="UP000825729">
    <property type="component" value="Unassembled WGS sequence"/>
</dbReference>
<gene>
    <name evidence="9" type="ORF">H6P81_012054</name>
</gene>
<dbReference type="InterPro" id="IPR001471">
    <property type="entry name" value="AP2/ERF_dom"/>
</dbReference>
<sequence length="450" mass="50504">MSISFTELSVCNKIPHLPYNPNLQLHKTAVSVERRKSPSPDFNTGDSLYLHLSKISYLSLSSINPSSTFDLSPSFSLYMLQQQKPTTQTHMFSGEEQMLAVIPHSLTQGGGGGAESTTSDSVNAVPRPNKRQRQEAGTGTGTTPSRFKGVVLQQNGHWGAQIYANHQRIWLGTFKSEQAAAMAYDSAAIKLRSGDCHRNFPWTAASEREHAFQSLHATEDVLAMIKEGSYEAKFAEYLRTQNPKTGPAPVPAGAGAATGVLCQELFQKELTPSDVGKLNRLVIPKKHAVKFFPPVSETEEGEETEDVQLVFFDKYLRSWKFRYCYWKSSQSYVFTRGWNRFVRDKELKAKDLVSFYNCEYRKGGSSLMDIQGGVDRFWMIDISYNSEMIGNVFNPEKMAGLELALGRQYSSVSEGDESKRVLEEEEEELRRHPPSAKKKCLRLFGVTIFG</sequence>
<dbReference type="SUPFAM" id="SSF101936">
    <property type="entry name" value="DNA-binding pseudobarrel domain"/>
    <property type="match status" value="1"/>
</dbReference>
<keyword evidence="5" id="KW-0539">Nucleus</keyword>
<dbReference type="InterPro" id="IPR044800">
    <property type="entry name" value="LEC2-like"/>
</dbReference>